<keyword evidence="2" id="KW-1185">Reference proteome</keyword>
<accession>A0A9P0H0B4</accession>
<dbReference type="EMBL" id="OV725078">
    <property type="protein sequence ID" value="CAH1392713.1"/>
    <property type="molecule type" value="Genomic_DNA"/>
</dbReference>
<protein>
    <submittedName>
        <fullName evidence="1">Uncharacterized protein</fullName>
    </submittedName>
</protein>
<gene>
    <name evidence="1" type="ORF">NEZAVI_LOCUS3486</name>
</gene>
<organism evidence="1 2">
    <name type="scientific">Nezara viridula</name>
    <name type="common">Southern green stink bug</name>
    <name type="synonym">Cimex viridulus</name>
    <dbReference type="NCBI Taxonomy" id="85310"/>
    <lineage>
        <taxon>Eukaryota</taxon>
        <taxon>Metazoa</taxon>
        <taxon>Ecdysozoa</taxon>
        <taxon>Arthropoda</taxon>
        <taxon>Hexapoda</taxon>
        <taxon>Insecta</taxon>
        <taxon>Pterygota</taxon>
        <taxon>Neoptera</taxon>
        <taxon>Paraneoptera</taxon>
        <taxon>Hemiptera</taxon>
        <taxon>Heteroptera</taxon>
        <taxon>Panheteroptera</taxon>
        <taxon>Pentatomomorpha</taxon>
        <taxon>Pentatomoidea</taxon>
        <taxon>Pentatomidae</taxon>
        <taxon>Pentatominae</taxon>
        <taxon>Nezara</taxon>
    </lineage>
</organism>
<dbReference type="Proteomes" id="UP001152798">
    <property type="component" value="Chromosome 2"/>
</dbReference>
<reference evidence="1" key="1">
    <citation type="submission" date="2022-01" db="EMBL/GenBank/DDBJ databases">
        <authorList>
            <person name="King R."/>
        </authorList>
    </citation>
    <scope>NUCLEOTIDE SEQUENCE</scope>
</reference>
<name>A0A9P0H0B4_NEZVI</name>
<evidence type="ECO:0000313" key="2">
    <source>
        <dbReference type="Proteomes" id="UP001152798"/>
    </source>
</evidence>
<proteinExistence type="predicted"/>
<dbReference type="AlphaFoldDB" id="A0A9P0H0B4"/>
<evidence type="ECO:0000313" key="1">
    <source>
        <dbReference type="EMBL" id="CAH1392713.1"/>
    </source>
</evidence>
<sequence length="70" mass="8084">MEKQWLTAAEFITTAKSGDEFLPADSEGIDSERTDIHFDSFNVITSFYFNSSINIIRSPQHLQFLRNINQ</sequence>